<sequence>MSTSRHVSVFIGRSAKDVYAYAADPAKLPEWAAGLSGSIEQVDGVWIAESPMGKVVVKFAESNEYGVLDHEVTLPSGEVVYNPMRVIPDGTGCEVVFTIRRRSDMTDDDLTRDADAVQADLLVLKNLLEGEDRPSTP</sequence>
<dbReference type="Gene3D" id="3.30.530.20">
    <property type="match status" value="1"/>
</dbReference>
<reference evidence="1 2" key="1">
    <citation type="submission" date="2024-09" db="EMBL/GenBank/DDBJ databases">
        <authorList>
            <person name="Sun Q."/>
            <person name="Mori K."/>
        </authorList>
    </citation>
    <scope>NUCLEOTIDE SEQUENCE [LARGE SCALE GENOMIC DNA]</scope>
    <source>
        <strain evidence="1 2">CGMCC 1.15906</strain>
    </source>
</reference>
<protein>
    <submittedName>
        <fullName evidence="1">SRPBCC family protein</fullName>
    </submittedName>
</protein>
<comment type="caution">
    <text evidence="1">The sequence shown here is derived from an EMBL/GenBank/DDBJ whole genome shotgun (WGS) entry which is preliminary data.</text>
</comment>
<keyword evidence="2" id="KW-1185">Reference proteome</keyword>
<accession>A0ABV6QNP1</accession>
<evidence type="ECO:0000313" key="2">
    <source>
        <dbReference type="Proteomes" id="UP001589890"/>
    </source>
</evidence>
<dbReference type="InterPro" id="IPR023393">
    <property type="entry name" value="START-like_dom_sf"/>
</dbReference>
<dbReference type="Pfam" id="PF10604">
    <property type="entry name" value="Polyketide_cyc2"/>
    <property type="match status" value="1"/>
</dbReference>
<evidence type="ECO:0000313" key="1">
    <source>
        <dbReference type="EMBL" id="MFC0626266.1"/>
    </source>
</evidence>
<name>A0ABV6QNP1_9ACTN</name>
<proteinExistence type="predicted"/>
<dbReference type="EMBL" id="JBHLTC010000023">
    <property type="protein sequence ID" value="MFC0626266.1"/>
    <property type="molecule type" value="Genomic_DNA"/>
</dbReference>
<dbReference type="Proteomes" id="UP001589890">
    <property type="component" value="Unassembled WGS sequence"/>
</dbReference>
<dbReference type="SUPFAM" id="SSF55961">
    <property type="entry name" value="Bet v1-like"/>
    <property type="match status" value="1"/>
</dbReference>
<dbReference type="InterPro" id="IPR019587">
    <property type="entry name" value="Polyketide_cyclase/dehydratase"/>
</dbReference>
<organism evidence="1 2">
    <name type="scientific">Kribbella deserti</name>
    <dbReference type="NCBI Taxonomy" id="1926257"/>
    <lineage>
        <taxon>Bacteria</taxon>
        <taxon>Bacillati</taxon>
        <taxon>Actinomycetota</taxon>
        <taxon>Actinomycetes</taxon>
        <taxon>Propionibacteriales</taxon>
        <taxon>Kribbellaceae</taxon>
        <taxon>Kribbella</taxon>
    </lineage>
</organism>
<gene>
    <name evidence="1" type="ORF">ACFFGN_19460</name>
</gene>
<dbReference type="RefSeq" id="WP_380049540.1">
    <property type="nucleotide sequence ID" value="NZ_JBHLTC010000023.1"/>
</dbReference>